<name>A0A2G9YCL4_9BACT</name>
<gene>
    <name evidence="2" type="ORF">COX44_02605</name>
</gene>
<evidence type="ECO:0000256" key="1">
    <source>
        <dbReference type="SAM" id="Phobius"/>
    </source>
</evidence>
<sequence>MNNKIAYLILGVVVLVIIILFFRGEKMVDQKNIVILEGQKVSLACNIDNDCLLINRDLGFGCGLAGFCDSIDYSLNKYIAVNVKSFLGLKEKNCEPLPEVTPFPMCAVQIINDNFFAKCISGICAKVPK</sequence>
<evidence type="ECO:0000313" key="3">
    <source>
        <dbReference type="Proteomes" id="UP000231480"/>
    </source>
</evidence>
<comment type="caution">
    <text evidence="2">The sequence shown here is derived from an EMBL/GenBank/DDBJ whole genome shotgun (WGS) entry which is preliminary data.</text>
</comment>
<accession>A0A2G9YCL4</accession>
<dbReference type="Proteomes" id="UP000231480">
    <property type="component" value="Unassembled WGS sequence"/>
</dbReference>
<protein>
    <submittedName>
        <fullName evidence="2">Uncharacterized protein</fullName>
    </submittedName>
</protein>
<proteinExistence type="predicted"/>
<dbReference type="EMBL" id="PCRH01000058">
    <property type="protein sequence ID" value="PIP16954.1"/>
    <property type="molecule type" value="Genomic_DNA"/>
</dbReference>
<dbReference type="AlphaFoldDB" id="A0A2G9YCL4"/>
<keyword evidence="1" id="KW-1133">Transmembrane helix</keyword>
<feature type="transmembrane region" description="Helical" evidence="1">
    <location>
        <begin position="6"/>
        <end position="22"/>
    </location>
</feature>
<keyword evidence="1" id="KW-0812">Transmembrane</keyword>
<keyword evidence="1" id="KW-0472">Membrane</keyword>
<reference evidence="2 3" key="1">
    <citation type="submission" date="2017-09" db="EMBL/GenBank/DDBJ databases">
        <title>Depth-based differentiation of microbial function through sediment-hosted aquifers and enrichment of novel symbionts in the deep terrestrial subsurface.</title>
        <authorList>
            <person name="Probst A.J."/>
            <person name="Ladd B."/>
            <person name="Jarett J.K."/>
            <person name="Geller-Mcgrath D.E."/>
            <person name="Sieber C.M."/>
            <person name="Emerson J.B."/>
            <person name="Anantharaman K."/>
            <person name="Thomas B.C."/>
            <person name="Malmstrom R."/>
            <person name="Stieglmeier M."/>
            <person name="Klingl A."/>
            <person name="Woyke T."/>
            <person name="Ryan C.M."/>
            <person name="Banfield J.F."/>
        </authorList>
    </citation>
    <scope>NUCLEOTIDE SEQUENCE [LARGE SCALE GENOMIC DNA]</scope>
    <source>
        <strain evidence="2">CG23_combo_of_CG06-09_8_20_14_all_37_13</strain>
    </source>
</reference>
<organism evidence="2 3">
    <name type="scientific">Candidatus Portnoybacteria bacterium CG23_combo_of_CG06-09_8_20_14_all_37_13</name>
    <dbReference type="NCBI Taxonomy" id="1974819"/>
    <lineage>
        <taxon>Bacteria</taxon>
        <taxon>Candidatus Portnoyibacteriota</taxon>
    </lineage>
</organism>
<evidence type="ECO:0000313" key="2">
    <source>
        <dbReference type="EMBL" id="PIP16954.1"/>
    </source>
</evidence>